<dbReference type="Proteomes" id="UP000822688">
    <property type="component" value="Chromosome 2"/>
</dbReference>
<keyword evidence="3" id="KW-1185">Reference proteome</keyword>
<accession>A0A8T0IZV6</accession>
<dbReference type="AlphaFoldDB" id="A0A8T0IZV6"/>
<keyword evidence="1" id="KW-0472">Membrane</keyword>
<organism evidence="2 3">
    <name type="scientific">Ceratodon purpureus</name>
    <name type="common">Fire moss</name>
    <name type="synonym">Dicranum purpureum</name>
    <dbReference type="NCBI Taxonomy" id="3225"/>
    <lineage>
        <taxon>Eukaryota</taxon>
        <taxon>Viridiplantae</taxon>
        <taxon>Streptophyta</taxon>
        <taxon>Embryophyta</taxon>
        <taxon>Bryophyta</taxon>
        <taxon>Bryophytina</taxon>
        <taxon>Bryopsida</taxon>
        <taxon>Dicranidae</taxon>
        <taxon>Pseudoditrichales</taxon>
        <taxon>Ditrichaceae</taxon>
        <taxon>Ceratodon</taxon>
    </lineage>
</organism>
<gene>
    <name evidence="2" type="ORF">KC19_2G275800</name>
</gene>
<dbReference type="OrthoDB" id="10584505at2759"/>
<evidence type="ECO:0000313" key="3">
    <source>
        <dbReference type="Proteomes" id="UP000822688"/>
    </source>
</evidence>
<keyword evidence="1" id="KW-1133">Transmembrane helix</keyword>
<evidence type="ECO:0000313" key="2">
    <source>
        <dbReference type="EMBL" id="KAG0588885.1"/>
    </source>
</evidence>
<dbReference type="EMBL" id="CM026422">
    <property type="protein sequence ID" value="KAG0588885.1"/>
    <property type="molecule type" value="Genomic_DNA"/>
</dbReference>
<feature type="transmembrane region" description="Helical" evidence="1">
    <location>
        <begin position="15"/>
        <end position="37"/>
    </location>
</feature>
<feature type="transmembrane region" description="Helical" evidence="1">
    <location>
        <begin position="123"/>
        <end position="144"/>
    </location>
</feature>
<evidence type="ECO:0000256" key="1">
    <source>
        <dbReference type="SAM" id="Phobius"/>
    </source>
</evidence>
<protein>
    <submittedName>
        <fullName evidence="2">Uncharacterized protein</fullName>
    </submittedName>
</protein>
<sequence>MAPVRWPGAQAQAQVQVQVLVLLLSCFSLCFVHGRVLPADLDLLARDHLAVDELGSGFVLPIETEGCGVELKTSQFSASEAQSFDNIGEVLRRGDGGDSDRQSEDRSISVYQGQKWKRALAEIAEWTFHACVVVLAVFAIYYTIACICACCIGLDLLAQIWRTLGGWQAFYYFVHVEQAVVEPNPESSPLLRTGSSP</sequence>
<proteinExistence type="predicted"/>
<dbReference type="PROSITE" id="PS51257">
    <property type="entry name" value="PROKAR_LIPOPROTEIN"/>
    <property type="match status" value="1"/>
</dbReference>
<reference evidence="2" key="1">
    <citation type="submission" date="2020-06" db="EMBL/GenBank/DDBJ databases">
        <title>WGS assembly of Ceratodon purpureus strain R40.</title>
        <authorList>
            <person name="Carey S.B."/>
            <person name="Jenkins J."/>
            <person name="Shu S."/>
            <person name="Lovell J.T."/>
            <person name="Sreedasyam A."/>
            <person name="Maumus F."/>
            <person name="Tiley G.P."/>
            <person name="Fernandez-Pozo N."/>
            <person name="Barry K."/>
            <person name="Chen C."/>
            <person name="Wang M."/>
            <person name="Lipzen A."/>
            <person name="Daum C."/>
            <person name="Saski C.A."/>
            <person name="Payton A.C."/>
            <person name="Mcbreen J.C."/>
            <person name="Conrad R.E."/>
            <person name="Kollar L.M."/>
            <person name="Olsson S."/>
            <person name="Huttunen S."/>
            <person name="Landis J.B."/>
            <person name="Wickett N.J."/>
            <person name="Johnson M.G."/>
            <person name="Rensing S.A."/>
            <person name="Grimwood J."/>
            <person name="Schmutz J."/>
            <person name="Mcdaniel S.F."/>
        </authorList>
    </citation>
    <scope>NUCLEOTIDE SEQUENCE</scope>
    <source>
        <strain evidence="2">R40</strain>
    </source>
</reference>
<name>A0A8T0IZV6_CERPU</name>
<comment type="caution">
    <text evidence="2">The sequence shown here is derived from an EMBL/GenBank/DDBJ whole genome shotgun (WGS) entry which is preliminary data.</text>
</comment>
<keyword evidence="1" id="KW-0812">Transmembrane</keyword>